<name>A0A4U6QJC2_9ACTN</name>
<organism evidence="4 5">
    <name type="scientific">Nakamurella flava</name>
    <dbReference type="NCBI Taxonomy" id="2576308"/>
    <lineage>
        <taxon>Bacteria</taxon>
        <taxon>Bacillati</taxon>
        <taxon>Actinomycetota</taxon>
        <taxon>Actinomycetes</taxon>
        <taxon>Nakamurellales</taxon>
        <taxon>Nakamurellaceae</taxon>
        <taxon>Nakamurella</taxon>
    </lineage>
</organism>
<evidence type="ECO:0000259" key="3">
    <source>
        <dbReference type="PROSITE" id="PS51102"/>
    </source>
</evidence>
<proteinExistence type="predicted"/>
<evidence type="ECO:0000256" key="1">
    <source>
        <dbReference type="PROSITE-ProRule" id="PRU00425"/>
    </source>
</evidence>
<dbReference type="OrthoDB" id="4774329at2"/>
<evidence type="ECO:0000313" key="4">
    <source>
        <dbReference type="EMBL" id="TKV60166.1"/>
    </source>
</evidence>
<dbReference type="AlphaFoldDB" id="A0A4U6QJC2"/>
<comment type="caution">
    <text evidence="1">Lacks conserved residue(s) required for the propagation of feature annotation.</text>
</comment>
<feature type="transmembrane region" description="Helical" evidence="2">
    <location>
        <begin position="83"/>
        <end position="103"/>
    </location>
</feature>
<keyword evidence="2" id="KW-1133">Transmembrane helix</keyword>
<evidence type="ECO:0000313" key="5">
    <source>
        <dbReference type="Proteomes" id="UP000306985"/>
    </source>
</evidence>
<dbReference type="InterPro" id="IPR004702">
    <property type="entry name" value="PTS_sorb_EIIBC"/>
</dbReference>
<dbReference type="PANTHER" id="PTHR39427:SF1">
    <property type="entry name" value="PTS SYSTEM GLUCITOL_SORBITOL-SPECIFIC EIIB COMPONENT"/>
    <property type="match status" value="1"/>
</dbReference>
<accession>A0A4U6QJC2</accession>
<comment type="caution">
    <text evidence="4">The sequence shown here is derived from an EMBL/GenBank/DDBJ whole genome shotgun (WGS) entry which is preliminary data.</text>
</comment>
<dbReference type="InterPro" id="IPR011638">
    <property type="entry name" value="PTS_EIIBC_GUT_C"/>
</dbReference>
<feature type="transmembrane region" description="Helical" evidence="2">
    <location>
        <begin position="173"/>
        <end position="195"/>
    </location>
</feature>
<dbReference type="GO" id="GO:0008982">
    <property type="term" value="F:protein-N(PI)-phosphohistidine-sugar phosphotransferase activity"/>
    <property type="evidence" value="ECO:0007669"/>
    <property type="project" value="InterPro"/>
</dbReference>
<evidence type="ECO:0000256" key="2">
    <source>
        <dbReference type="SAM" id="Phobius"/>
    </source>
</evidence>
<dbReference type="GO" id="GO:0009401">
    <property type="term" value="P:phosphoenolpyruvate-dependent sugar phosphotransferase system"/>
    <property type="evidence" value="ECO:0007669"/>
    <property type="project" value="InterPro"/>
</dbReference>
<protein>
    <recommendedName>
        <fullName evidence="3">PTS EIIB type-5 domain-containing protein</fullName>
    </recommendedName>
</protein>
<keyword evidence="2" id="KW-0472">Membrane</keyword>
<keyword evidence="2" id="KW-0812">Transmembrane</keyword>
<feature type="domain" description="PTS EIIB type-5" evidence="3">
    <location>
        <begin position="1"/>
        <end position="55"/>
    </location>
</feature>
<reference evidence="4 5" key="1">
    <citation type="submission" date="2019-05" db="EMBL/GenBank/DDBJ databases">
        <title>Nakamurella sp. N5BH11, whole genome shotgun sequence.</title>
        <authorList>
            <person name="Tuo L."/>
        </authorList>
    </citation>
    <scope>NUCLEOTIDE SEQUENCE [LARGE SCALE GENOMIC DNA]</scope>
    <source>
        <strain evidence="4 5">N5BH11</strain>
    </source>
</reference>
<dbReference type="Proteomes" id="UP000306985">
    <property type="component" value="Unassembled WGS sequence"/>
</dbReference>
<feature type="transmembrane region" description="Helical" evidence="2">
    <location>
        <begin position="54"/>
        <end position="77"/>
    </location>
</feature>
<gene>
    <name evidence="4" type="ORF">FDO65_00030</name>
</gene>
<dbReference type="GO" id="GO:0005886">
    <property type="term" value="C:plasma membrane"/>
    <property type="evidence" value="ECO:0007669"/>
    <property type="project" value="TreeGrafter"/>
</dbReference>
<dbReference type="Pfam" id="PF03612">
    <property type="entry name" value="EIIBC-GUT_N"/>
    <property type="match status" value="1"/>
</dbReference>
<dbReference type="EMBL" id="SZZH01000001">
    <property type="protein sequence ID" value="TKV60166.1"/>
    <property type="molecule type" value="Genomic_DNA"/>
</dbReference>
<dbReference type="InterPro" id="IPR011618">
    <property type="entry name" value="PTS_EIIBC_GUT_N"/>
</dbReference>
<dbReference type="PROSITE" id="PS51102">
    <property type="entry name" value="PTS_EIIB_TYPE_5"/>
    <property type="match status" value="1"/>
</dbReference>
<sequence length="198" mass="20077">MSSPGTTTDKAARKGGVLNGFSTVVTKIGKGVGSVVATLYQAGRDTIDMVLKNVLPFMAFVSFLIGLITSTGVGNWIANGLSALSGSIIGLLVLSIVCSLPILSPLLGPGAVIAQVIGVLIGTQIGAGNVPPQYALPALFAIDPQVGCDFIPVGLALAEAEPETTELGVPAVLVSRMITGPLSVVLAWLASFGMYPSQ</sequence>
<keyword evidence="5" id="KW-1185">Reference proteome</keyword>
<dbReference type="PANTHER" id="PTHR39427">
    <property type="match status" value="1"/>
</dbReference>
<dbReference type="Pfam" id="PF07663">
    <property type="entry name" value="EIIBC-GUT_C"/>
    <property type="match status" value="1"/>
</dbReference>